<keyword evidence="9" id="KW-1185">Reference proteome</keyword>
<feature type="transmembrane region" description="Helical" evidence="7">
    <location>
        <begin position="361"/>
        <end position="383"/>
    </location>
</feature>
<dbReference type="RefSeq" id="WP_081648048.1">
    <property type="nucleotide sequence ID" value="NZ_JGZD01000004.1"/>
</dbReference>
<dbReference type="GO" id="GO:0033573">
    <property type="term" value="C:high-affinity iron permease complex"/>
    <property type="evidence" value="ECO:0007669"/>
    <property type="project" value="InterPro"/>
</dbReference>
<feature type="transmembrane region" description="Helical" evidence="7">
    <location>
        <begin position="425"/>
        <end position="450"/>
    </location>
</feature>
<feature type="transmembrane region" description="Helical" evidence="7">
    <location>
        <begin position="327"/>
        <end position="349"/>
    </location>
</feature>
<accession>A0A087BSR0</accession>
<dbReference type="EMBL" id="JGZD01000004">
    <property type="protein sequence ID" value="KFI74060.1"/>
    <property type="molecule type" value="Genomic_DNA"/>
</dbReference>
<feature type="transmembrane region" description="Helical" evidence="7">
    <location>
        <begin position="504"/>
        <end position="528"/>
    </location>
</feature>
<dbReference type="STRING" id="1693.BMIN_1327"/>
<evidence type="ECO:0000256" key="5">
    <source>
        <dbReference type="ARBA" id="ARBA00023136"/>
    </source>
</evidence>
<evidence type="ECO:0000256" key="1">
    <source>
        <dbReference type="ARBA" id="ARBA00004141"/>
    </source>
</evidence>
<comment type="similarity">
    <text evidence="2">Belongs to the oxidase-dependent Fe transporter (OFeT) (TC 9.A.10.1) family.</text>
</comment>
<comment type="caution">
    <text evidence="8">The sequence shown here is derived from an EMBL/GenBank/DDBJ whole genome shotgun (WGS) entry which is preliminary data.</text>
</comment>
<feature type="region of interest" description="Disordered" evidence="6">
    <location>
        <begin position="583"/>
        <end position="620"/>
    </location>
</feature>
<evidence type="ECO:0000256" key="6">
    <source>
        <dbReference type="SAM" id="MobiDB-lite"/>
    </source>
</evidence>
<evidence type="ECO:0000256" key="4">
    <source>
        <dbReference type="ARBA" id="ARBA00022989"/>
    </source>
</evidence>
<evidence type="ECO:0000256" key="3">
    <source>
        <dbReference type="ARBA" id="ARBA00022692"/>
    </source>
</evidence>
<keyword evidence="4 7" id="KW-1133">Transmembrane helix</keyword>
<evidence type="ECO:0000313" key="9">
    <source>
        <dbReference type="Proteomes" id="UP000029014"/>
    </source>
</evidence>
<dbReference type="GO" id="GO:0015093">
    <property type="term" value="F:ferrous iron transmembrane transporter activity"/>
    <property type="evidence" value="ECO:0007669"/>
    <property type="project" value="TreeGrafter"/>
</dbReference>
<keyword evidence="3 7" id="KW-0812">Transmembrane</keyword>
<dbReference type="eggNOG" id="COG0672">
    <property type="taxonomic scope" value="Bacteria"/>
</dbReference>
<dbReference type="Pfam" id="PF03239">
    <property type="entry name" value="FTR1"/>
    <property type="match status" value="1"/>
</dbReference>
<dbReference type="PANTHER" id="PTHR31632">
    <property type="entry name" value="IRON TRANSPORTER FTH1"/>
    <property type="match status" value="1"/>
</dbReference>
<feature type="transmembrane region" description="Helical" evidence="7">
    <location>
        <begin position="556"/>
        <end position="574"/>
    </location>
</feature>
<dbReference type="Proteomes" id="UP000029014">
    <property type="component" value="Unassembled WGS sequence"/>
</dbReference>
<gene>
    <name evidence="8" type="ORF">BMIN_1327</name>
</gene>
<feature type="transmembrane region" description="Helical" evidence="7">
    <location>
        <begin position="395"/>
        <end position="413"/>
    </location>
</feature>
<reference evidence="8 9" key="1">
    <citation type="submission" date="2014-03" db="EMBL/GenBank/DDBJ databases">
        <title>Genomics of Bifidobacteria.</title>
        <authorList>
            <person name="Ventura M."/>
            <person name="Milani C."/>
            <person name="Lugli G.A."/>
        </authorList>
    </citation>
    <scope>NUCLEOTIDE SEQUENCE [LARGE SCALE GENOMIC DNA]</scope>
    <source>
        <strain evidence="8 9">LMG 11592</strain>
    </source>
</reference>
<protein>
    <submittedName>
        <fullName evidence="8">High-affinity Fe2 /Pb2 permease</fullName>
    </submittedName>
</protein>
<dbReference type="PANTHER" id="PTHR31632:SF2">
    <property type="entry name" value="PLASMA MEMBRANE IRON PERMEASE"/>
    <property type="match status" value="1"/>
</dbReference>
<dbReference type="InterPro" id="IPR004923">
    <property type="entry name" value="FTR1/Fip1/EfeU"/>
</dbReference>
<evidence type="ECO:0000256" key="7">
    <source>
        <dbReference type="SAM" id="Phobius"/>
    </source>
</evidence>
<evidence type="ECO:0000256" key="2">
    <source>
        <dbReference type="ARBA" id="ARBA00008333"/>
    </source>
</evidence>
<sequence length="620" mass="65908">MDVIMRSRRRMPPSALVSAFVVVLLAAVAAAGVWSPSRASADLVPAATVAISETSTASPTSATGYATWSDVASAVATQIETARDQYAAGDMSTASSTFMSAYNSLYVASNFAAVVRDTIGSDTQTGLQDQFTTVQTLFFSGGNADAIAKGVDGIARGLSTAATTLDATKSLVSPSRYAKEQAAQVAADRKRLDAAKKKNTGKGDRTWADVADDMSRILDRAYARYAAEDGRAGAELVNEAYYQYYEKLGFEKNVMNVISGSRVSQVEYRFKETRQAMMAGTMSTKDVKTLVTGLKSMLVQDAATLDAGSGSDVNPVTRFVTSSFGQAFLILLREGLEAILVVAAIVAYLVKSGNRRMTRWVYLGIVLGLVASGILAFAFTMLFGGSGPQQEITEGIVALVAMLMLLYTSNWMLSKSSVEAWNSYIAAKTVSAVSAGSLLSLVVLSFLTVFREGAETVIFYQAMLSMTDGDTTGVWLGALCAAVVLVAVFLLIRYTSVKIPIRPFFIVTSVLMAVLVVAFAGGGVHALIEGDLVDAYYVVGVPTSDWLGLYPYRETLIAQIVAAVAVVVLMRVGWASSRAGSRGRRVMPAAEARPAVEGEPADEAKSAVGDNNKQEKEQQQ</sequence>
<dbReference type="AlphaFoldDB" id="A0A087BSR0"/>
<name>A0A087BSR0_9BIFI</name>
<comment type="subcellular location">
    <subcellularLocation>
        <location evidence="1">Membrane</location>
        <topology evidence="1">Multi-pass membrane protein</topology>
    </subcellularLocation>
</comment>
<organism evidence="8 9">
    <name type="scientific">Bifidobacterium minimum</name>
    <dbReference type="NCBI Taxonomy" id="1693"/>
    <lineage>
        <taxon>Bacteria</taxon>
        <taxon>Bacillati</taxon>
        <taxon>Actinomycetota</taxon>
        <taxon>Actinomycetes</taxon>
        <taxon>Bifidobacteriales</taxon>
        <taxon>Bifidobacteriaceae</taxon>
        <taxon>Bifidobacterium</taxon>
    </lineage>
</organism>
<feature type="transmembrane region" description="Helical" evidence="7">
    <location>
        <begin position="473"/>
        <end position="492"/>
    </location>
</feature>
<proteinExistence type="inferred from homology"/>
<evidence type="ECO:0000313" key="8">
    <source>
        <dbReference type="EMBL" id="KFI74060.1"/>
    </source>
</evidence>
<keyword evidence="5 7" id="KW-0472">Membrane</keyword>